<comment type="caution">
    <text evidence="1">The sequence shown here is derived from an EMBL/GenBank/DDBJ whole genome shotgun (WGS) entry which is preliminary data.</text>
</comment>
<sequence length="67" mass="7237">MSSIQNVLFVGARGNVGPVIVQHLLAANLKVSILSRDSSTNSDFPTSILCRQTTQKNLLQKPAKAKM</sequence>
<evidence type="ECO:0008006" key="3">
    <source>
        <dbReference type="Google" id="ProtNLM"/>
    </source>
</evidence>
<organism evidence="1 2">
    <name type="scientific">Cadophora malorum</name>
    <dbReference type="NCBI Taxonomy" id="108018"/>
    <lineage>
        <taxon>Eukaryota</taxon>
        <taxon>Fungi</taxon>
        <taxon>Dikarya</taxon>
        <taxon>Ascomycota</taxon>
        <taxon>Pezizomycotina</taxon>
        <taxon>Leotiomycetes</taxon>
        <taxon>Helotiales</taxon>
        <taxon>Ploettnerulaceae</taxon>
        <taxon>Cadophora</taxon>
    </lineage>
</organism>
<dbReference type="EMBL" id="JAFJYH010000235">
    <property type="protein sequence ID" value="KAG4415110.1"/>
    <property type="molecule type" value="Genomic_DNA"/>
</dbReference>
<protein>
    <recommendedName>
        <fullName evidence="3">NmrA-like domain-containing protein</fullName>
    </recommendedName>
</protein>
<dbReference type="Proteomes" id="UP000664132">
    <property type="component" value="Unassembled WGS sequence"/>
</dbReference>
<dbReference type="Gene3D" id="3.40.50.720">
    <property type="entry name" value="NAD(P)-binding Rossmann-like Domain"/>
    <property type="match status" value="1"/>
</dbReference>
<name>A0A8H7T5G8_9HELO</name>
<accession>A0A8H7T5G8</accession>
<dbReference type="InterPro" id="IPR036291">
    <property type="entry name" value="NAD(P)-bd_dom_sf"/>
</dbReference>
<keyword evidence="2" id="KW-1185">Reference proteome</keyword>
<evidence type="ECO:0000313" key="1">
    <source>
        <dbReference type="EMBL" id="KAG4415110.1"/>
    </source>
</evidence>
<dbReference type="SUPFAM" id="SSF51735">
    <property type="entry name" value="NAD(P)-binding Rossmann-fold domains"/>
    <property type="match status" value="1"/>
</dbReference>
<proteinExistence type="predicted"/>
<reference evidence="1" key="1">
    <citation type="submission" date="2021-02" db="EMBL/GenBank/DDBJ databases">
        <title>Genome sequence Cadophora malorum strain M34.</title>
        <authorList>
            <person name="Stefanovic E."/>
            <person name="Vu D."/>
            <person name="Scully C."/>
            <person name="Dijksterhuis J."/>
            <person name="Roader J."/>
            <person name="Houbraken J."/>
        </authorList>
    </citation>
    <scope>NUCLEOTIDE SEQUENCE</scope>
    <source>
        <strain evidence="1">M34</strain>
    </source>
</reference>
<evidence type="ECO:0000313" key="2">
    <source>
        <dbReference type="Proteomes" id="UP000664132"/>
    </source>
</evidence>
<dbReference type="AlphaFoldDB" id="A0A8H7T5G8"/>
<gene>
    <name evidence="1" type="ORF">IFR04_011747</name>
</gene>
<dbReference type="OrthoDB" id="9984533at2759"/>